<dbReference type="PANTHER" id="PTHR32305">
    <property type="match status" value="1"/>
</dbReference>
<dbReference type="InterPro" id="IPR045619">
    <property type="entry name" value="DUF6443"/>
</dbReference>
<evidence type="ECO:0000259" key="2">
    <source>
        <dbReference type="Pfam" id="PF20041"/>
    </source>
</evidence>
<gene>
    <name evidence="3" type="ORF">CRDW_28410</name>
</gene>
<feature type="signal peptide" evidence="1">
    <location>
        <begin position="1"/>
        <end position="19"/>
    </location>
</feature>
<evidence type="ECO:0000313" key="3">
    <source>
        <dbReference type="EMBL" id="BEV05467.1"/>
    </source>
</evidence>
<dbReference type="Pfam" id="PF20041">
    <property type="entry name" value="DUF6443"/>
    <property type="match status" value="1"/>
</dbReference>
<keyword evidence="4" id="KW-1185">Reference proteome</keyword>
<evidence type="ECO:0000313" key="4">
    <source>
        <dbReference type="Proteomes" id="UP001380186"/>
    </source>
</evidence>
<dbReference type="EMBL" id="AP029022">
    <property type="protein sequence ID" value="BEV05467.1"/>
    <property type="molecule type" value="Genomic_DNA"/>
</dbReference>
<dbReference type="InterPro" id="IPR022385">
    <property type="entry name" value="Rhs_assc_core"/>
</dbReference>
<feature type="domain" description="DUF6443" evidence="2">
    <location>
        <begin position="29"/>
        <end position="160"/>
    </location>
</feature>
<dbReference type="PANTHER" id="PTHR32305:SF15">
    <property type="entry name" value="PROTEIN RHSA-RELATED"/>
    <property type="match status" value="1"/>
</dbReference>
<dbReference type="Gene3D" id="2.180.10.10">
    <property type="entry name" value="RHS repeat-associated core"/>
    <property type="match status" value="1"/>
</dbReference>
<name>A0ABM8K9Y9_9FLAO</name>
<reference evidence="3 4" key="1">
    <citation type="journal article" date="2020" name="Microbes Environ.">
        <title>Synthetic bacterial community of duckweed: a simple and stable system to study plant-microbe interactions.</title>
        <authorList>
            <person name="Ishizawa H."/>
            <person name="Tada M."/>
            <person name="Kuroda M."/>
            <person name="Inoue D."/>
            <person name="Futamata H."/>
            <person name="Ike M."/>
        </authorList>
    </citation>
    <scope>NUCLEOTIDE SEQUENCE [LARGE SCALE GENOMIC DNA]</scope>
    <source>
        <strain evidence="3 4">DW100</strain>
    </source>
</reference>
<organism evidence="3 4">
    <name type="scientific">Chryseobacterium gambrini</name>
    <dbReference type="NCBI Taxonomy" id="373672"/>
    <lineage>
        <taxon>Bacteria</taxon>
        <taxon>Pseudomonadati</taxon>
        <taxon>Bacteroidota</taxon>
        <taxon>Flavobacteriia</taxon>
        <taxon>Flavobacteriales</taxon>
        <taxon>Weeksellaceae</taxon>
        <taxon>Chryseobacterium group</taxon>
        <taxon>Chryseobacterium</taxon>
    </lineage>
</organism>
<sequence length="1171" mass="133400">MKKILIILSFLFSLFIVKSQTTSENYIQTRSYLVPVTTSNNTVKQVRTVEYFDGLGRPKQVVNVKATPAGNDIVTPIIYDNYGIQTKSYLPIPQNTSLNGNIYPQNSNSLNYPVNDVTNFYQGDKVYSESILEISPLNRIQQHKQTGNAWSSKPQNFKYEINSSLDSVKKYDVITTWNPNNKVFTNSVPTIQNYSDNTLYKYVVKDEDGNETVNFKNKLGQTILTRKIISSTQKADTYYVYNLYDQLVYVIPPLASISTTLDPTILGKLCYQYIYDAQNRLVEKKLPGRGWEYMVYDKQNRLVLTQDANLGANKEWLFSKFDKFNRTCYTGIHISTEGYSSAGRVTEQANVDAQGSNNTERSTFFTIISNLELNYTLATSYPNSFSTLLTVNYYDTYPSDTPSAVNVYSQNLLTDNFSNSFSTNSFILASYIKNIEDNQWTKTYSWYDTKGRNTATRVQYPSGGHTTKDNKLDFSGAVLESITYHKKSANDIEKIITESFEYDNNFKLLKHWHQISGQPQELLTDNTYNAIYQLTNKKVGGTLGNPLQNIDYQYNIRGWLTKINDPQNLNGKLFGYEIKYNNPVNISAIPKYNGNISEIDWRSANGNVLKRYYYLYDGLDRLKDAIYEEPSITIPPANNYGESLTYDINGNIKTLKRYSGFTGSQMMIDDLNYSVYDGNRLIVINDSQNNSIGYPSGGNPITYDANGNMISHLDKTITDISYNFLDLPTLVSFNQTYNKYVRFKYRADGIKTQEVYTYKNPRSGTLLNVDKYYLDGFQYASDFLSFVPTSEGYYDFQYNRYVYQYKDQVGNIRIAYYNNNGVATIDKETNYYPFGMEYFGANGTYPLNRQYLYGFQEQEKQEQTGWNTFRWRNYDPTMGRFFNVDPLSESYAYQSHYNFSENRVIDGIELEGLERLDINGDFMSYKEAADFARNTGGTVHLRDGEIPEVWGDIEEVKLKGISSSTAIPMPDLSDAPTMGPAPETLGSMIQDFRDAEAPGGLVGSLIKGFADSALDGANFVRNNFLGYKDFNGLAPRMTGWDGTPMGGEESMDAGASGIMFFSTFLTGGITSEANVLKKPFNALKDPMSYEDKAKSMLNEMQKGAKEMSRGLESGRHGQWINNKIKMIQSTLKNFRETGIDDPEFLKYFEKEMDNLKNKAKGINHKGGMRPR</sequence>
<proteinExistence type="predicted"/>
<dbReference type="RefSeq" id="WP_338613059.1">
    <property type="nucleotide sequence ID" value="NZ_AP029022.1"/>
</dbReference>
<dbReference type="InterPro" id="IPR050708">
    <property type="entry name" value="T6SS_VgrG/RHS"/>
</dbReference>
<accession>A0ABM8K9Y9</accession>
<evidence type="ECO:0000256" key="1">
    <source>
        <dbReference type="SAM" id="SignalP"/>
    </source>
</evidence>
<dbReference type="Proteomes" id="UP001380186">
    <property type="component" value="Chromosome"/>
</dbReference>
<keyword evidence="1" id="KW-0732">Signal</keyword>
<feature type="chain" id="PRO_5046376182" evidence="1">
    <location>
        <begin position="20"/>
        <end position="1171"/>
    </location>
</feature>
<dbReference type="NCBIfam" id="TIGR03696">
    <property type="entry name" value="Rhs_assc_core"/>
    <property type="match status" value="1"/>
</dbReference>
<protein>
    <submittedName>
        <fullName evidence="3">DUF6443 domain-containing protein</fullName>
    </submittedName>
</protein>